<evidence type="ECO:0000256" key="5">
    <source>
        <dbReference type="ARBA" id="ARBA00035294"/>
    </source>
</evidence>
<dbReference type="Pfam" id="PF01250">
    <property type="entry name" value="Ribosomal_S6"/>
    <property type="match status" value="1"/>
</dbReference>
<organism evidence="7 8">
    <name type="scientific">Cephaloticoccus capnophilus</name>
    <dbReference type="NCBI Taxonomy" id="1548208"/>
    <lineage>
        <taxon>Bacteria</taxon>
        <taxon>Pseudomonadati</taxon>
        <taxon>Verrucomicrobiota</taxon>
        <taxon>Opitutia</taxon>
        <taxon>Opitutales</taxon>
        <taxon>Opitutaceae</taxon>
        <taxon>Cephaloticoccus</taxon>
    </lineage>
</organism>
<dbReference type="STRING" id="1548208.AXK12_07080"/>
<evidence type="ECO:0000256" key="4">
    <source>
        <dbReference type="ARBA" id="ARBA00035104"/>
    </source>
</evidence>
<dbReference type="InterPro" id="IPR020814">
    <property type="entry name" value="Ribosomal_S6_plastid/chlpt"/>
</dbReference>
<reference evidence="7 8" key="1">
    <citation type="submission" date="2016-02" db="EMBL/GenBank/DDBJ databases">
        <authorList>
            <person name="Wen L."/>
            <person name="He K."/>
            <person name="Yang H."/>
        </authorList>
    </citation>
    <scope>NUCLEOTIDE SEQUENCE [LARGE SCALE GENOMIC DNA]</scope>
    <source>
        <strain evidence="7 8">CV41</strain>
    </source>
</reference>
<dbReference type="GO" id="GO:0019843">
    <property type="term" value="F:rRNA binding"/>
    <property type="evidence" value="ECO:0007669"/>
    <property type="project" value="InterPro"/>
</dbReference>
<dbReference type="GO" id="GO:1990904">
    <property type="term" value="C:ribonucleoprotein complex"/>
    <property type="evidence" value="ECO:0007669"/>
    <property type="project" value="UniProtKB-KW"/>
</dbReference>
<dbReference type="Proteomes" id="UP000071392">
    <property type="component" value="Unassembled WGS sequence"/>
</dbReference>
<dbReference type="InterPro" id="IPR014717">
    <property type="entry name" value="Transl_elong_EF1B/ribsomal_bS6"/>
</dbReference>
<evidence type="ECO:0000256" key="6">
    <source>
        <dbReference type="ARBA" id="ARBA00035520"/>
    </source>
</evidence>
<evidence type="ECO:0000313" key="8">
    <source>
        <dbReference type="Proteomes" id="UP000071392"/>
    </source>
</evidence>
<evidence type="ECO:0000256" key="1">
    <source>
        <dbReference type="ARBA" id="ARBA00009512"/>
    </source>
</evidence>
<dbReference type="GO" id="GO:0006412">
    <property type="term" value="P:translation"/>
    <property type="evidence" value="ECO:0007669"/>
    <property type="project" value="InterPro"/>
</dbReference>
<evidence type="ECO:0000256" key="3">
    <source>
        <dbReference type="ARBA" id="ARBA00023274"/>
    </source>
</evidence>
<dbReference type="SUPFAM" id="SSF54995">
    <property type="entry name" value="Ribosomal protein S6"/>
    <property type="match status" value="1"/>
</dbReference>
<dbReference type="GO" id="GO:0005840">
    <property type="term" value="C:ribosome"/>
    <property type="evidence" value="ECO:0007669"/>
    <property type="project" value="UniProtKB-KW"/>
</dbReference>
<dbReference type="Gene3D" id="3.30.70.60">
    <property type="match status" value="1"/>
</dbReference>
<gene>
    <name evidence="7" type="ORF">AXK12_07080</name>
</gene>
<dbReference type="EMBL" id="LSZP01000051">
    <property type="protein sequence ID" value="KXU34696.1"/>
    <property type="molecule type" value="Genomic_DNA"/>
</dbReference>
<protein>
    <recommendedName>
        <fullName evidence="5">Small ribosomal subunit protein bS6</fullName>
    </recommendedName>
    <alternativeName>
        <fullName evidence="6">30S ribosomal protein S6</fullName>
    </alternativeName>
</protein>
<dbReference type="RefSeq" id="WP_068712778.1">
    <property type="nucleotide sequence ID" value="NZ_LSZP01000051.1"/>
</dbReference>
<comment type="function">
    <text evidence="4">Binds together with bS18 to 16S ribosomal RNA.</text>
</comment>
<evidence type="ECO:0000256" key="2">
    <source>
        <dbReference type="ARBA" id="ARBA00022980"/>
    </source>
</evidence>
<proteinExistence type="inferred from homology"/>
<sequence length="99" mass="11045">MTQTKRNYLATFIIDNRNNPDSLAQIVDEIKAEIAAVEGEVTAVEELGKRDFARVTDRKFTGAPYVRIAYSAPGTAPSALRERLRLNNNVYRTFIQAAA</sequence>
<keyword evidence="2 7" id="KW-0689">Ribosomal protein</keyword>
<comment type="similarity">
    <text evidence="1">Belongs to the bacterial ribosomal protein bS6 family.</text>
</comment>
<comment type="caution">
    <text evidence="7">The sequence shown here is derived from an EMBL/GenBank/DDBJ whole genome shotgun (WGS) entry which is preliminary data.</text>
</comment>
<accession>A0A139SJJ0</accession>
<dbReference type="GO" id="GO:0003735">
    <property type="term" value="F:structural constituent of ribosome"/>
    <property type="evidence" value="ECO:0007669"/>
    <property type="project" value="InterPro"/>
</dbReference>
<dbReference type="OrthoDB" id="196476at2"/>
<keyword evidence="8" id="KW-1185">Reference proteome</keyword>
<keyword evidence="3" id="KW-0687">Ribonucleoprotein</keyword>
<evidence type="ECO:0000313" key="7">
    <source>
        <dbReference type="EMBL" id="KXU34696.1"/>
    </source>
</evidence>
<dbReference type="CDD" id="cd00473">
    <property type="entry name" value="bS6"/>
    <property type="match status" value="1"/>
</dbReference>
<dbReference type="InterPro" id="IPR035980">
    <property type="entry name" value="Ribosomal_bS6_sf"/>
</dbReference>
<name>A0A139SJJ0_9BACT</name>
<dbReference type="InterPro" id="IPR000529">
    <property type="entry name" value="Ribosomal_bS6"/>
</dbReference>
<dbReference type="AlphaFoldDB" id="A0A139SJJ0"/>